<dbReference type="Proteomes" id="UP001444661">
    <property type="component" value="Unassembled WGS sequence"/>
</dbReference>
<feature type="region of interest" description="Disordered" evidence="1">
    <location>
        <begin position="1"/>
        <end position="43"/>
    </location>
</feature>
<sequence length="95" mass="10719">MGIRHVVFPSYPPPRSHFDEDEEGRPAANPWRLEADPEDEEDDSTINFPGEDLYAPAIWPSAAWARTLPGAFGATPSSTTWGFRANDEMYRAFFD</sequence>
<name>A0ABR1T552_9PEZI</name>
<accession>A0ABR1T552</accession>
<organism evidence="2 3">
    <name type="scientific">Apiospora rasikravindrae</name>
    <dbReference type="NCBI Taxonomy" id="990691"/>
    <lineage>
        <taxon>Eukaryota</taxon>
        <taxon>Fungi</taxon>
        <taxon>Dikarya</taxon>
        <taxon>Ascomycota</taxon>
        <taxon>Pezizomycotina</taxon>
        <taxon>Sordariomycetes</taxon>
        <taxon>Xylariomycetidae</taxon>
        <taxon>Amphisphaeriales</taxon>
        <taxon>Apiosporaceae</taxon>
        <taxon>Apiospora</taxon>
    </lineage>
</organism>
<protein>
    <submittedName>
        <fullName evidence="2">Uncharacterized protein</fullName>
    </submittedName>
</protein>
<keyword evidence="3" id="KW-1185">Reference proteome</keyword>
<gene>
    <name evidence="2" type="ORF">PG993_006238</name>
</gene>
<evidence type="ECO:0000256" key="1">
    <source>
        <dbReference type="SAM" id="MobiDB-lite"/>
    </source>
</evidence>
<dbReference type="EMBL" id="JAQQWK010000005">
    <property type="protein sequence ID" value="KAK8041715.1"/>
    <property type="molecule type" value="Genomic_DNA"/>
</dbReference>
<proteinExistence type="predicted"/>
<comment type="caution">
    <text evidence="2">The sequence shown here is derived from an EMBL/GenBank/DDBJ whole genome shotgun (WGS) entry which is preliminary data.</text>
</comment>
<evidence type="ECO:0000313" key="2">
    <source>
        <dbReference type="EMBL" id="KAK8041715.1"/>
    </source>
</evidence>
<reference evidence="2 3" key="1">
    <citation type="submission" date="2023-01" db="EMBL/GenBank/DDBJ databases">
        <title>Analysis of 21 Apiospora genomes using comparative genomics revels a genus with tremendous synthesis potential of carbohydrate active enzymes and secondary metabolites.</title>
        <authorList>
            <person name="Sorensen T."/>
        </authorList>
    </citation>
    <scope>NUCLEOTIDE SEQUENCE [LARGE SCALE GENOMIC DNA]</scope>
    <source>
        <strain evidence="2 3">CBS 33761</strain>
    </source>
</reference>
<evidence type="ECO:0000313" key="3">
    <source>
        <dbReference type="Proteomes" id="UP001444661"/>
    </source>
</evidence>